<evidence type="ECO:0000259" key="3">
    <source>
        <dbReference type="PROSITE" id="PS50268"/>
    </source>
</evidence>
<feature type="signal peptide" evidence="2">
    <location>
        <begin position="1"/>
        <end position="24"/>
    </location>
</feature>
<evidence type="ECO:0000313" key="6">
    <source>
        <dbReference type="Proteomes" id="UP000774000"/>
    </source>
</evidence>
<dbReference type="InterPro" id="IPR015919">
    <property type="entry name" value="Cadherin-like_sf"/>
</dbReference>
<evidence type="ECO:0000256" key="1">
    <source>
        <dbReference type="SAM" id="MobiDB-lite"/>
    </source>
</evidence>
<keyword evidence="2" id="KW-0732">Signal</keyword>
<dbReference type="GO" id="GO:0007156">
    <property type="term" value="P:homophilic cell adhesion via plasma membrane adhesion molecules"/>
    <property type="evidence" value="ECO:0007669"/>
    <property type="project" value="InterPro"/>
</dbReference>
<dbReference type="PROSITE" id="PS50853">
    <property type="entry name" value="FN3"/>
    <property type="match status" value="2"/>
</dbReference>
<sequence length="1035" mass="112961">MKIKRNLLILSLFVIIVLSFTACSDDDSSNLDPQQDGRLKVNLKQQSSIAAQAVDEKIEDKITITEVELKIYKKSDYDSNGTDAEVVESKTEPGESSNDIGTIAFYLPPSQNYVIEAVLSGDVSNNEGTNSVTGIYQGVLDSTGVLEEQASKSVTVDVTPRPAEELDVTINGIPSTVGDTAVDSMDVELSIPKTGDVIKTISSEDLNTDGGTVTFTNDDLTLTSASAQIDVQLNDSSGNSIEKENAGEFGGEILLLPKQSQSLTVNQQPYLEVADQTVDEDSELQFTVNAEDPDGDSLTELSISNKPSGASFDPNSDNSSGTFTWTPTYEQSGSYDVTFAVESSNGGVNSETITITVNNVNRVPSIDSITNVSSGSATITEGKELSLAVNATDEDGDSISYSISGSDANKFSQSGNTFTWTPPIDDYSSDNTFNVTLEVSDGTDTTTKDVTITVDDDTTAPEVGSSGTITTSNETVSSVDLSWTKATDNISSQANLEYLVYYSTSNNINTVADCENNGTAFGSYNADINTKTVTNLLAETTYYFNVVVKDIVGNKSVYTANTKTTKPLDSEAPILGDGGTINTSDVQANSVTLDWTKASDDLSSDENVEYKVVYSTANNISTVEDIESNNGTIAKNWTTNINNITVTGLDVNVEYYFNVVVKDEAQNKAVYNMTSAQTKKSWNLVGNEVTSNESFDIDMAFNSEDIPYVVYYIEGVDRFGNDIREVKVKKFEDGSWQIVGSSGFVQDVRYLSIEIGSDDIPYVGYSHFGNADSNIVGVYKFENNSWQRLEGLNFGGNIKEFGMALDSNNHPCIAYARFYWENSSYLQDTEVWKHDGNRWSKIGDSLIDGVEGYDGQYDNILDITFDSTDTPYVFSWDTNEESYVVKKFDSTWQQVGDNINSSSDFSIKIDSVDTAYISYIISGGYDGDNEAVVKKYSGGSWQEVSSPSSSDVSGLDLSFDSENILYVFYHNNTESNVEVKKFVDNSWQLLGKSIEGWDGDLAIGFNSNDVPYIFYENDSYSSGERSYQSMVRKFE</sequence>
<dbReference type="PROSITE" id="PS50268">
    <property type="entry name" value="CADHERIN_2"/>
    <property type="match status" value="1"/>
</dbReference>
<gene>
    <name evidence="5" type="ORF">JOC47_001929</name>
</gene>
<reference evidence="5" key="1">
    <citation type="submission" date="2021-01" db="EMBL/GenBank/DDBJ databases">
        <title>Genomic Encyclopedia of Type Strains, Phase IV (KMG-IV): sequencing the most valuable type-strain genomes for metagenomic binning, comparative biology and taxonomic classification.</title>
        <authorList>
            <person name="Goeker M."/>
        </authorList>
    </citation>
    <scope>NUCLEOTIDE SEQUENCE</scope>
    <source>
        <strain evidence="5">DSM 23230</strain>
    </source>
</reference>
<dbReference type="Pfam" id="PF00041">
    <property type="entry name" value="fn3"/>
    <property type="match status" value="1"/>
</dbReference>
<name>A0A939BMP5_9FIRM</name>
<feature type="compositionally biased region" description="Polar residues" evidence="1">
    <location>
        <begin position="299"/>
        <end position="325"/>
    </location>
</feature>
<dbReference type="InterPro" id="IPR036116">
    <property type="entry name" value="FN3_sf"/>
</dbReference>
<protein>
    <recommendedName>
        <fullName evidence="7">Fibronectin type III domain-containing protein</fullName>
    </recommendedName>
</protein>
<dbReference type="InterPro" id="IPR013783">
    <property type="entry name" value="Ig-like_fold"/>
</dbReference>
<feature type="chain" id="PRO_5037451754" description="Fibronectin type III domain-containing protein" evidence="2">
    <location>
        <begin position="25"/>
        <end position="1035"/>
    </location>
</feature>
<organism evidence="5 6">
    <name type="scientific">Halanaerobacter jeridensis</name>
    <dbReference type="NCBI Taxonomy" id="706427"/>
    <lineage>
        <taxon>Bacteria</taxon>
        <taxon>Bacillati</taxon>
        <taxon>Bacillota</taxon>
        <taxon>Clostridia</taxon>
        <taxon>Halanaerobiales</taxon>
        <taxon>Halobacteroidaceae</taxon>
        <taxon>Halanaerobacter</taxon>
    </lineage>
</organism>
<dbReference type="SUPFAM" id="SSF50965">
    <property type="entry name" value="Galactose oxidase, central domain"/>
    <property type="match status" value="1"/>
</dbReference>
<comment type="caution">
    <text evidence="5">The sequence shown here is derived from an EMBL/GenBank/DDBJ whole genome shotgun (WGS) entry which is preliminary data.</text>
</comment>
<evidence type="ECO:0008006" key="7">
    <source>
        <dbReference type="Google" id="ProtNLM"/>
    </source>
</evidence>
<evidence type="ECO:0000313" key="5">
    <source>
        <dbReference type="EMBL" id="MBM7557075.1"/>
    </source>
</evidence>
<proteinExistence type="predicted"/>
<dbReference type="SMART" id="SM00736">
    <property type="entry name" value="CADG"/>
    <property type="match status" value="2"/>
</dbReference>
<dbReference type="GO" id="GO:0005509">
    <property type="term" value="F:calcium ion binding"/>
    <property type="evidence" value="ECO:0007669"/>
    <property type="project" value="InterPro"/>
</dbReference>
<feature type="region of interest" description="Disordered" evidence="1">
    <location>
        <begin position="289"/>
        <end position="325"/>
    </location>
</feature>
<feature type="domain" description="Cadherin" evidence="3">
    <location>
        <begin position="371"/>
        <end position="463"/>
    </location>
</feature>
<keyword evidence="6" id="KW-1185">Reference proteome</keyword>
<dbReference type="InterPro" id="IPR006644">
    <property type="entry name" value="Cadg"/>
</dbReference>
<evidence type="ECO:0000259" key="4">
    <source>
        <dbReference type="PROSITE" id="PS50853"/>
    </source>
</evidence>
<dbReference type="SUPFAM" id="SSF49313">
    <property type="entry name" value="Cadherin-like"/>
    <property type="match status" value="2"/>
</dbReference>
<dbReference type="Gene3D" id="2.60.40.60">
    <property type="entry name" value="Cadherins"/>
    <property type="match status" value="1"/>
</dbReference>
<dbReference type="InterPro" id="IPR011043">
    <property type="entry name" value="Gal_Oxase/kelch_b-propeller"/>
</dbReference>
<dbReference type="SUPFAM" id="SSF49265">
    <property type="entry name" value="Fibronectin type III"/>
    <property type="match status" value="2"/>
</dbReference>
<dbReference type="EMBL" id="JAFBDQ010000009">
    <property type="protein sequence ID" value="MBM7557075.1"/>
    <property type="molecule type" value="Genomic_DNA"/>
</dbReference>
<dbReference type="AlphaFoldDB" id="A0A939BMP5"/>
<dbReference type="Pfam" id="PF17963">
    <property type="entry name" value="Big_9"/>
    <property type="match status" value="1"/>
</dbReference>
<dbReference type="InterPro" id="IPR002126">
    <property type="entry name" value="Cadherin-like_dom"/>
</dbReference>
<dbReference type="Proteomes" id="UP000774000">
    <property type="component" value="Unassembled WGS sequence"/>
</dbReference>
<accession>A0A939BMP5</accession>
<dbReference type="RefSeq" id="WP_204701841.1">
    <property type="nucleotide sequence ID" value="NZ_JAFBDQ010000009.1"/>
</dbReference>
<feature type="domain" description="Fibronectin type-III" evidence="4">
    <location>
        <begin position="577"/>
        <end position="681"/>
    </location>
</feature>
<dbReference type="PROSITE" id="PS51257">
    <property type="entry name" value="PROKAR_LIPOPROTEIN"/>
    <property type="match status" value="1"/>
</dbReference>
<dbReference type="InterPro" id="IPR003961">
    <property type="entry name" value="FN3_dom"/>
</dbReference>
<feature type="domain" description="Fibronectin type-III" evidence="4">
    <location>
        <begin position="465"/>
        <end position="568"/>
    </location>
</feature>
<dbReference type="Gene3D" id="2.60.40.10">
    <property type="entry name" value="Immunoglobulins"/>
    <property type="match status" value="3"/>
</dbReference>
<evidence type="ECO:0000256" key="2">
    <source>
        <dbReference type="SAM" id="SignalP"/>
    </source>
</evidence>
<dbReference type="GO" id="GO:0016020">
    <property type="term" value="C:membrane"/>
    <property type="evidence" value="ECO:0007669"/>
    <property type="project" value="InterPro"/>
</dbReference>
<dbReference type="SMART" id="SM00060">
    <property type="entry name" value="FN3"/>
    <property type="match status" value="2"/>
</dbReference>